<dbReference type="Proteomes" id="UP001305414">
    <property type="component" value="Unassembled WGS sequence"/>
</dbReference>
<reference evidence="2 3" key="1">
    <citation type="submission" date="2023-10" db="EMBL/GenBank/DDBJ databases">
        <title>Draft genome sequence of Xylaria bambusicola isolate GMP-LS, the root and basal stem rot pathogen of sugarcane in Indonesia.</title>
        <authorList>
            <person name="Selvaraj P."/>
            <person name="Muralishankar V."/>
            <person name="Muruganantham S."/>
            <person name="Sp S."/>
            <person name="Haryani S."/>
            <person name="Lau K.J.X."/>
            <person name="Naqvi N.I."/>
        </authorList>
    </citation>
    <scope>NUCLEOTIDE SEQUENCE [LARGE SCALE GENOMIC DNA]</scope>
    <source>
        <strain evidence="2">GMP-LS</strain>
    </source>
</reference>
<sequence length="917" mass="100514">MRPEQIGNGFPDRERLIKMAGHFTVGGNAPAGDEVQKLREELIHLRKYKTLAEYNLQRMGLSLKAAQEQGWVSKRAQSRRKRAEKKKAANDATWAEIDNSRQWIREERKKVGLPVDDPTPSPSEAAYRERVSRAATQAKAHSLRNRVRRVSHQLLIAAALGKQYREVTVADHSGHNVPGADPAVRLEHRPLDARSETSLSATEAMARSFRNWANHEKQNRSRSRTPSTVYVSSRTTGPDTTVSGSVSDSSFTDDDAAADVRAAMALVYDSGFWIEDCADDRDGDDDDEVDDYSGGLASLSFNDVSDDVKQTACAMLAAAGNAEEGDKDWADVLADTLAKSWHFHTPESSPGSQDNANPAVYYDPNDVDESDSDLDSSSTEPSEKAIKLLEFFNLSPPKKKRKIFNQLSKTINPTSDWFGSSSKKGQLKSKKVSPTTKAGPEKQPLKLTTKNTGSPNPPQPKKVPLAQQEEKPPPIVKSMPTKTSQPPTKSQSPRIEKVYERQGNKPTRPHQSVWNPNWWRVNVKDHDDGVWAGKEEKFKQPKSNLETGWITWDEQEKRFPRLDERLRLQCVSKSGHNIYDPATVDTQVWDPLNRAIAESSTGQRQRLHLGPITMHSLARWWAASGLSYDISLDPIQMPDPPSAEDKKRPLSTVTFSDSSGPKKSAKTQKNTGGLFGNQGVNYGKGKNKVSSTPSSLSMPTAKTKTPTMGVVAAQATAVASVHYPLKSPAAQSFSRADLEQTDPVASSAIAGLKNSPRSWSTSAAQTPLTPRISSTGPPTPTVALYESPDDDDDDAEDADEAAAREEDKKFAAFLDMIRASRNISSSKGKRAAETEVSSPANKKRRVSDSEKENSEDEEEVIPLTPASAKTTKSVRFDVESSGGGGPSSGMRDGARRALGRYGRTSSRRGSLGPFSAR</sequence>
<feature type="compositionally biased region" description="Polar residues" evidence="1">
    <location>
        <begin position="651"/>
        <end position="671"/>
    </location>
</feature>
<feature type="region of interest" description="Disordered" evidence="1">
    <location>
        <begin position="344"/>
        <end position="381"/>
    </location>
</feature>
<feature type="region of interest" description="Disordered" evidence="1">
    <location>
        <begin position="411"/>
        <end position="495"/>
    </location>
</feature>
<proteinExistence type="predicted"/>
<feature type="compositionally biased region" description="Low complexity" evidence="1">
    <location>
        <begin position="239"/>
        <end position="250"/>
    </location>
</feature>
<accession>A0AAN7UJT7</accession>
<feature type="compositionally biased region" description="Acidic residues" evidence="1">
    <location>
        <begin position="787"/>
        <end position="800"/>
    </location>
</feature>
<feature type="region of interest" description="Disordered" evidence="1">
    <location>
        <begin position="213"/>
        <end position="252"/>
    </location>
</feature>
<dbReference type="EMBL" id="JAWHQM010000005">
    <property type="protein sequence ID" value="KAK5627269.1"/>
    <property type="molecule type" value="Genomic_DNA"/>
</dbReference>
<feature type="compositionally biased region" description="Polar residues" evidence="1">
    <location>
        <begin position="480"/>
        <end position="493"/>
    </location>
</feature>
<organism evidence="2 3">
    <name type="scientific">Xylaria bambusicola</name>
    <dbReference type="NCBI Taxonomy" id="326684"/>
    <lineage>
        <taxon>Eukaryota</taxon>
        <taxon>Fungi</taxon>
        <taxon>Dikarya</taxon>
        <taxon>Ascomycota</taxon>
        <taxon>Pezizomycotina</taxon>
        <taxon>Sordariomycetes</taxon>
        <taxon>Xylariomycetidae</taxon>
        <taxon>Xylariales</taxon>
        <taxon>Xylariaceae</taxon>
        <taxon>Xylaria</taxon>
    </lineage>
</organism>
<evidence type="ECO:0000313" key="3">
    <source>
        <dbReference type="Proteomes" id="UP001305414"/>
    </source>
</evidence>
<feature type="region of interest" description="Disordered" evidence="1">
    <location>
        <begin position="637"/>
        <end position="702"/>
    </location>
</feature>
<feature type="compositionally biased region" description="Polar residues" evidence="1">
    <location>
        <begin position="346"/>
        <end position="356"/>
    </location>
</feature>
<dbReference type="AlphaFoldDB" id="A0AAN7UJT7"/>
<feature type="region of interest" description="Disordered" evidence="1">
    <location>
        <begin position="70"/>
        <end position="90"/>
    </location>
</feature>
<protein>
    <submittedName>
        <fullName evidence="2">Uncharacterized protein</fullName>
    </submittedName>
</protein>
<evidence type="ECO:0000256" key="1">
    <source>
        <dbReference type="SAM" id="MobiDB-lite"/>
    </source>
</evidence>
<comment type="caution">
    <text evidence="2">The sequence shown here is derived from an EMBL/GenBank/DDBJ whole genome shotgun (WGS) entry which is preliminary data.</text>
</comment>
<name>A0AAN7UJT7_9PEZI</name>
<feature type="region of interest" description="Disordered" evidence="1">
    <location>
        <begin position="749"/>
        <end position="804"/>
    </location>
</feature>
<feature type="compositionally biased region" description="Low complexity" evidence="1">
    <location>
        <begin position="899"/>
        <end position="917"/>
    </location>
</feature>
<feature type="compositionally biased region" description="Polar residues" evidence="1">
    <location>
        <begin position="224"/>
        <end position="238"/>
    </location>
</feature>
<feature type="compositionally biased region" description="Acidic residues" evidence="1">
    <location>
        <begin position="365"/>
        <end position="374"/>
    </location>
</feature>
<evidence type="ECO:0000313" key="2">
    <source>
        <dbReference type="EMBL" id="KAK5627269.1"/>
    </source>
</evidence>
<feature type="compositionally biased region" description="Polar residues" evidence="1">
    <location>
        <begin position="755"/>
        <end position="776"/>
    </location>
</feature>
<gene>
    <name evidence="2" type="ORF">RRF57_002984</name>
</gene>
<keyword evidence="3" id="KW-1185">Reference proteome</keyword>
<feature type="region of interest" description="Disordered" evidence="1">
    <location>
        <begin position="821"/>
        <end position="917"/>
    </location>
</feature>
<feature type="compositionally biased region" description="Basic residues" evidence="1">
    <location>
        <begin position="76"/>
        <end position="85"/>
    </location>
</feature>
<feature type="compositionally biased region" description="Polar residues" evidence="1">
    <location>
        <begin position="688"/>
        <end position="702"/>
    </location>
</feature>